<dbReference type="FunFam" id="3.40.250.10:FF:000035">
    <property type="entry name" value="Thiosulfate sulfurtransferase"/>
    <property type="match status" value="1"/>
</dbReference>
<gene>
    <name evidence="5" type="ORF">HPC62_21115</name>
</gene>
<dbReference type="CDD" id="cd01449">
    <property type="entry name" value="TST_Repeat_2"/>
    <property type="match status" value="1"/>
</dbReference>
<dbReference type="InterPro" id="IPR036873">
    <property type="entry name" value="Rhodanese-like_dom_sf"/>
</dbReference>
<dbReference type="InterPro" id="IPR001307">
    <property type="entry name" value="Thiosulphate_STrfase_CS"/>
</dbReference>
<evidence type="ECO:0000256" key="2">
    <source>
        <dbReference type="ARBA" id="ARBA00022737"/>
    </source>
</evidence>
<dbReference type="PROSITE" id="PS50206">
    <property type="entry name" value="RHODANESE_3"/>
    <property type="match status" value="2"/>
</dbReference>
<dbReference type="AlphaFoldDB" id="A0A6M8BL03"/>
<sequence>MAEEISRKISQEISPDPVPSPAAVVTADWLLAHLDDPSVAIADCRFSLMEPDLGRQQYYQGHIPGAVYFDLNADLSGPVQRHGGRHPLPHPDALAQTLAAAGITRGETWVIAYDDSRLGFASRFWWLLRYLGHDRVAVLDGGFAHWQAAGYPVTAATAPSTPRQAGQFVPALRPEMVVDIETVKRRKDRAGVVLVDSREGDRYRGEREPIDPIAGHIPGAVNYPWQGVTDDRGRVLSVEVQRQRWQDLSKTKTNADTNADTNTDTNEIDEVEEIIVYCGSGVTACVNLLSLEMAGRGSQSKLYAGSWSDWCSYLVDESGTPPG</sequence>
<dbReference type="PANTHER" id="PTHR11364">
    <property type="entry name" value="THIOSULFATE SULFERTANSFERASE"/>
    <property type="match status" value="1"/>
</dbReference>
<evidence type="ECO:0000256" key="3">
    <source>
        <dbReference type="SAM" id="MobiDB-lite"/>
    </source>
</evidence>
<feature type="region of interest" description="Disordered" evidence="3">
    <location>
        <begin position="1"/>
        <end position="20"/>
    </location>
</feature>
<dbReference type="InterPro" id="IPR001763">
    <property type="entry name" value="Rhodanese-like_dom"/>
</dbReference>
<feature type="compositionally biased region" description="Basic and acidic residues" evidence="3">
    <location>
        <begin position="1"/>
        <end position="10"/>
    </location>
</feature>
<dbReference type="InterPro" id="IPR045078">
    <property type="entry name" value="TST/MPST-like"/>
</dbReference>
<dbReference type="GO" id="GO:0004792">
    <property type="term" value="F:thiosulfate-cyanide sulfurtransferase activity"/>
    <property type="evidence" value="ECO:0007669"/>
    <property type="project" value="InterPro"/>
</dbReference>
<keyword evidence="2" id="KW-0677">Repeat</keyword>
<evidence type="ECO:0000313" key="5">
    <source>
        <dbReference type="EMBL" id="QKD84341.1"/>
    </source>
</evidence>
<dbReference type="KEGG" id="theu:HPC62_21115"/>
<dbReference type="CDD" id="cd01448">
    <property type="entry name" value="TST_Repeat_1"/>
    <property type="match status" value="1"/>
</dbReference>
<protein>
    <submittedName>
        <fullName evidence="5">Sulfurtransferase</fullName>
    </submittedName>
</protein>
<feature type="domain" description="Rhodanese" evidence="4">
    <location>
        <begin position="188"/>
        <end position="312"/>
    </location>
</feature>
<dbReference type="PROSITE" id="PS00380">
    <property type="entry name" value="RHODANESE_1"/>
    <property type="match status" value="1"/>
</dbReference>
<keyword evidence="6" id="KW-1185">Reference proteome</keyword>
<feature type="domain" description="Rhodanese" evidence="4">
    <location>
        <begin position="35"/>
        <end position="155"/>
    </location>
</feature>
<dbReference type="EMBL" id="CP053661">
    <property type="protein sequence ID" value="QKD84341.1"/>
    <property type="molecule type" value="Genomic_DNA"/>
</dbReference>
<accession>A0A6M8BL03</accession>
<dbReference type="Gene3D" id="3.40.250.10">
    <property type="entry name" value="Rhodanese-like domain"/>
    <property type="match status" value="2"/>
</dbReference>
<reference evidence="5 6" key="1">
    <citation type="submission" date="2020-05" db="EMBL/GenBank/DDBJ databases">
        <title>Complete genome sequence of of a novel Thermoleptolyngbya strain isolated from hot springs of Ganzi, Sichuan China.</title>
        <authorList>
            <person name="Tang J."/>
            <person name="Daroch M."/>
            <person name="Li L."/>
            <person name="Waleron K."/>
            <person name="Waleron M."/>
            <person name="Waleron M."/>
        </authorList>
    </citation>
    <scope>NUCLEOTIDE SEQUENCE [LARGE SCALE GENOMIC DNA]</scope>
    <source>
        <strain evidence="5 6">PKUAC-SCTA183</strain>
    </source>
</reference>
<evidence type="ECO:0000313" key="6">
    <source>
        <dbReference type="Proteomes" id="UP000505210"/>
    </source>
</evidence>
<dbReference type="SUPFAM" id="SSF52821">
    <property type="entry name" value="Rhodanese/Cell cycle control phosphatase"/>
    <property type="match status" value="2"/>
</dbReference>
<proteinExistence type="predicted"/>
<name>A0A6M8BL03_9CYAN</name>
<dbReference type="Proteomes" id="UP000505210">
    <property type="component" value="Chromosome"/>
</dbReference>
<evidence type="ECO:0000256" key="1">
    <source>
        <dbReference type="ARBA" id="ARBA00022679"/>
    </source>
</evidence>
<dbReference type="Pfam" id="PF00581">
    <property type="entry name" value="Rhodanese"/>
    <property type="match status" value="2"/>
</dbReference>
<organism evidence="5 6">
    <name type="scientific">Thermoleptolyngbya sichuanensis A183</name>
    <dbReference type="NCBI Taxonomy" id="2737172"/>
    <lineage>
        <taxon>Bacteria</taxon>
        <taxon>Bacillati</taxon>
        <taxon>Cyanobacteriota</taxon>
        <taxon>Cyanophyceae</taxon>
        <taxon>Oculatellales</taxon>
        <taxon>Oculatellaceae</taxon>
        <taxon>Thermoleptolyngbya</taxon>
        <taxon>Thermoleptolyngbya sichuanensis</taxon>
    </lineage>
</organism>
<dbReference type="SMART" id="SM00450">
    <property type="entry name" value="RHOD"/>
    <property type="match status" value="2"/>
</dbReference>
<dbReference type="PANTHER" id="PTHR11364:SF27">
    <property type="entry name" value="SULFURTRANSFERASE"/>
    <property type="match status" value="1"/>
</dbReference>
<evidence type="ECO:0000259" key="4">
    <source>
        <dbReference type="PROSITE" id="PS50206"/>
    </source>
</evidence>
<keyword evidence="1 5" id="KW-0808">Transferase</keyword>